<comment type="subcellular location">
    <subcellularLocation>
        <location evidence="1">Cell membrane</location>
        <topology evidence="1">Multi-pass membrane protein</topology>
    </subcellularLocation>
</comment>
<dbReference type="PRINTS" id="PR00206">
    <property type="entry name" value="CONNEXIN"/>
</dbReference>
<name>A0ABN7SLL9_OIKDI</name>
<dbReference type="SMART" id="SM00037">
    <property type="entry name" value="CNX"/>
    <property type="match status" value="1"/>
</dbReference>
<dbReference type="Proteomes" id="UP001158576">
    <property type="component" value="Chromosome 1"/>
</dbReference>
<evidence type="ECO:0000256" key="3">
    <source>
        <dbReference type="ARBA" id="ARBA00022692"/>
    </source>
</evidence>
<evidence type="ECO:0000259" key="8">
    <source>
        <dbReference type="SMART" id="SM01089"/>
    </source>
</evidence>
<evidence type="ECO:0000259" key="7">
    <source>
        <dbReference type="SMART" id="SM00037"/>
    </source>
</evidence>
<feature type="domain" description="Connexin cysteine-rich" evidence="8">
    <location>
        <begin position="183"/>
        <end position="276"/>
    </location>
</feature>
<evidence type="ECO:0000256" key="1">
    <source>
        <dbReference type="ARBA" id="ARBA00004651"/>
    </source>
</evidence>
<dbReference type="EMBL" id="OU015566">
    <property type="protein sequence ID" value="CAG5103934.1"/>
    <property type="molecule type" value="Genomic_DNA"/>
</dbReference>
<feature type="transmembrane region" description="Helical" evidence="6">
    <location>
        <begin position="79"/>
        <end position="99"/>
    </location>
</feature>
<dbReference type="InterPro" id="IPR000500">
    <property type="entry name" value="Connexin"/>
</dbReference>
<keyword evidence="4 6" id="KW-1133">Transmembrane helix</keyword>
<proteinExistence type="predicted"/>
<keyword evidence="3 6" id="KW-0812">Transmembrane</keyword>
<evidence type="ECO:0000256" key="4">
    <source>
        <dbReference type="ARBA" id="ARBA00022989"/>
    </source>
</evidence>
<feature type="domain" description="Connexin N-terminal" evidence="7">
    <location>
        <begin position="45"/>
        <end position="78"/>
    </location>
</feature>
<keyword evidence="2" id="KW-1003">Cell membrane</keyword>
<dbReference type="Gene3D" id="1.20.1440.80">
    <property type="entry name" value="Gap junction channel protein cysteine-rich domain"/>
    <property type="match status" value="1"/>
</dbReference>
<dbReference type="PANTHER" id="PTHR11984:SF53">
    <property type="entry name" value="GAP JUNCTION PROTEIN"/>
    <property type="match status" value="1"/>
</dbReference>
<gene>
    <name evidence="9" type="ORF">OKIOD_LOCUS9772</name>
</gene>
<sequence length="311" mass="35877">MDTGAFGILHATSQRLLHYSTPMGIAWVALTFLCRLIPAVTIGDAAYGDEQSDFECVTTQPGCKQMCYTMFAPISHVRFWAMQILILSFPTMIFSMVAANYNATYEFLKAQVEGYEKSFTDSASTRSYQTDPKYVLYSNKLRKFKTKKRRAVDMEGVGGTEDIIWAPALKQWYVIHLFAKLVLEMISIYLLYLLQVQQHITSGVSGFWNVFDVPFKYACRFGDKEWQNGYDNFACSQDDNIPCWVSRPKEKKMFLVYMLLMNFVSVAIVLCDFFYVLWKVSVKKHRQRKQKKALQTEEVPLAIVDEKPAEE</sequence>
<protein>
    <submittedName>
        <fullName evidence="9">Oidioi.mRNA.OKI2018_I69.chr1.g1007.t1.cds</fullName>
    </submittedName>
</protein>
<accession>A0ABN7SLL9</accession>
<dbReference type="SMART" id="SM01089">
    <property type="entry name" value="Connexin_CCC"/>
    <property type="match status" value="1"/>
</dbReference>
<dbReference type="InterPro" id="IPR038359">
    <property type="entry name" value="Connexin_N_sf"/>
</dbReference>
<organism evidence="9 10">
    <name type="scientific">Oikopleura dioica</name>
    <name type="common">Tunicate</name>
    <dbReference type="NCBI Taxonomy" id="34765"/>
    <lineage>
        <taxon>Eukaryota</taxon>
        <taxon>Metazoa</taxon>
        <taxon>Chordata</taxon>
        <taxon>Tunicata</taxon>
        <taxon>Appendicularia</taxon>
        <taxon>Copelata</taxon>
        <taxon>Oikopleuridae</taxon>
        <taxon>Oikopleura</taxon>
    </lineage>
</organism>
<keyword evidence="5 6" id="KW-0472">Membrane</keyword>
<keyword evidence="10" id="KW-1185">Reference proteome</keyword>
<dbReference type="InterPro" id="IPR013092">
    <property type="entry name" value="Connexin_N"/>
</dbReference>
<feature type="transmembrane region" description="Helical" evidence="6">
    <location>
        <begin position="254"/>
        <end position="278"/>
    </location>
</feature>
<evidence type="ECO:0000313" key="10">
    <source>
        <dbReference type="Proteomes" id="UP001158576"/>
    </source>
</evidence>
<reference evidence="9 10" key="1">
    <citation type="submission" date="2021-04" db="EMBL/GenBank/DDBJ databases">
        <authorList>
            <person name="Bliznina A."/>
        </authorList>
    </citation>
    <scope>NUCLEOTIDE SEQUENCE [LARGE SCALE GENOMIC DNA]</scope>
</reference>
<feature type="transmembrane region" description="Helical" evidence="6">
    <location>
        <begin position="173"/>
        <end position="194"/>
    </location>
</feature>
<dbReference type="PANTHER" id="PTHR11984">
    <property type="entry name" value="CONNEXIN"/>
    <property type="match status" value="1"/>
</dbReference>
<evidence type="ECO:0000313" key="9">
    <source>
        <dbReference type="EMBL" id="CAG5103934.1"/>
    </source>
</evidence>
<dbReference type="InterPro" id="IPR019570">
    <property type="entry name" value="Connexin_CCC"/>
</dbReference>
<evidence type="ECO:0000256" key="6">
    <source>
        <dbReference type="SAM" id="Phobius"/>
    </source>
</evidence>
<evidence type="ECO:0000256" key="2">
    <source>
        <dbReference type="ARBA" id="ARBA00022475"/>
    </source>
</evidence>
<dbReference type="Pfam" id="PF00029">
    <property type="entry name" value="Connexin"/>
    <property type="match status" value="2"/>
</dbReference>
<evidence type="ECO:0000256" key="5">
    <source>
        <dbReference type="ARBA" id="ARBA00023136"/>
    </source>
</evidence>